<keyword evidence="1" id="KW-0472">Membrane</keyword>
<keyword evidence="1" id="KW-0812">Transmembrane</keyword>
<dbReference type="EMBL" id="CP101914">
    <property type="protein sequence ID" value="UUI04420.1"/>
    <property type="molecule type" value="Genomic_DNA"/>
</dbReference>
<keyword evidence="3" id="KW-1185">Reference proteome</keyword>
<feature type="transmembrane region" description="Helical" evidence="1">
    <location>
        <begin position="16"/>
        <end position="37"/>
    </location>
</feature>
<evidence type="ECO:0000313" key="2">
    <source>
        <dbReference type="EMBL" id="UUI04420.1"/>
    </source>
</evidence>
<sequence length="236" mass="26223">MLALMKLELRKHNIRTYIISAFALFVVMLGFIYLFAYVPQFDPNDADLYLFAGYHNIIPLFGVINMTVFCVLAAVMHSRFIIEEYTEKRVIRLFSYPVKRGSVFFSKVMVVSLFTIITMSLCNIFIFSIFGLSEWFAPLVDERITASFILEAVKTTILMSISAAGLSIIAMGIGFIQKSVPTTIISAVLLCSIFCNIVAGSLSSSDMPVILAILLAILCGILIIGLVSKKINRMEA</sequence>
<protein>
    <submittedName>
        <fullName evidence="2">ABC transporter permease</fullName>
    </submittedName>
</protein>
<gene>
    <name evidence="2" type="ORF">NP439_07130</name>
</gene>
<name>A0ABY5JX90_9BACI</name>
<dbReference type="Pfam" id="PF12730">
    <property type="entry name" value="ABC2_membrane_4"/>
    <property type="match status" value="1"/>
</dbReference>
<evidence type="ECO:0000313" key="3">
    <source>
        <dbReference type="Proteomes" id="UP001059773"/>
    </source>
</evidence>
<dbReference type="RefSeq" id="WP_256709328.1">
    <property type="nucleotide sequence ID" value="NZ_CP101914.1"/>
</dbReference>
<proteinExistence type="predicted"/>
<feature type="transmembrane region" description="Helical" evidence="1">
    <location>
        <begin position="209"/>
        <end position="227"/>
    </location>
</feature>
<keyword evidence="1" id="KW-1133">Transmembrane helix</keyword>
<feature type="transmembrane region" description="Helical" evidence="1">
    <location>
        <begin position="103"/>
        <end position="132"/>
    </location>
</feature>
<dbReference type="Proteomes" id="UP001059773">
    <property type="component" value="Chromosome"/>
</dbReference>
<accession>A0ABY5JX90</accession>
<feature type="transmembrane region" description="Helical" evidence="1">
    <location>
        <begin position="183"/>
        <end position="203"/>
    </location>
</feature>
<evidence type="ECO:0000256" key="1">
    <source>
        <dbReference type="SAM" id="Phobius"/>
    </source>
</evidence>
<feature type="transmembrane region" description="Helical" evidence="1">
    <location>
        <begin position="152"/>
        <end position="176"/>
    </location>
</feature>
<feature type="transmembrane region" description="Helical" evidence="1">
    <location>
        <begin position="57"/>
        <end position="82"/>
    </location>
</feature>
<reference evidence="2" key="1">
    <citation type="submission" date="2022-07" db="EMBL/GenBank/DDBJ databases">
        <title>FELIX.</title>
        <authorList>
            <person name="Wan K.H."/>
            <person name="Park S."/>
            <person name="Lawrence Q."/>
            <person name="Eichenberger J.P."/>
            <person name="Booth B.W."/>
            <person name="Piaggio A.J."/>
            <person name="Chandler J.C."/>
            <person name="Franklin A.B."/>
            <person name="Celniker S.E."/>
        </authorList>
    </citation>
    <scope>NUCLEOTIDE SEQUENCE</scope>
    <source>
        <strain evidence="2">QA-1986 374</strain>
    </source>
</reference>
<organism evidence="2 3">
    <name type="scientific">Oceanobacillus jeddahense</name>
    <dbReference type="NCBI Taxonomy" id="1462527"/>
    <lineage>
        <taxon>Bacteria</taxon>
        <taxon>Bacillati</taxon>
        <taxon>Bacillota</taxon>
        <taxon>Bacilli</taxon>
        <taxon>Bacillales</taxon>
        <taxon>Bacillaceae</taxon>
        <taxon>Oceanobacillus</taxon>
    </lineage>
</organism>